<comment type="pathway">
    <text evidence="4">Amino-sugar metabolism; N-acetylneuraminate degradation; D-fructose 6-phosphate from N-acetylneuraminate: step 5/5.</text>
</comment>
<dbReference type="GO" id="GO:0005975">
    <property type="term" value="P:carbohydrate metabolic process"/>
    <property type="evidence" value="ECO:0007669"/>
    <property type="project" value="InterPro"/>
</dbReference>
<dbReference type="GO" id="GO:0019262">
    <property type="term" value="P:N-acetylneuraminate catabolic process"/>
    <property type="evidence" value="ECO:0007669"/>
    <property type="project" value="UniProtKB-UniRule"/>
</dbReference>
<dbReference type="InterPro" id="IPR018321">
    <property type="entry name" value="Glucosamine6P_isomerase_CS"/>
</dbReference>
<feature type="active site" description="Proton acceptor; for enolization step" evidence="4">
    <location>
        <position position="67"/>
    </location>
</feature>
<dbReference type="GO" id="GO:0042802">
    <property type="term" value="F:identical protein binding"/>
    <property type="evidence" value="ECO:0007669"/>
    <property type="project" value="TreeGrafter"/>
</dbReference>
<name>A0A1V5STA1_9BACT</name>
<accession>A0A1V5STA1</accession>
<reference evidence="6" key="1">
    <citation type="submission" date="2017-02" db="EMBL/GenBank/DDBJ databases">
        <title>Delving into the versatile metabolic prowess of the omnipresent phylum Bacteroidetes.</title>
        <authorList>
            <person name="Nobu M.K."/>
            <person name="Mei R."/>
            <person name="Narihiro T."/>
            <person name="Kuroda K."/>
            <person name="Liu W.-T."/>
        </authorList>
    </citation>
    <scope>NUCLEOTIDE SEQUENCE</scope>
    <source>
        <strain evidence="6">ADurb.Bin276</strain>
    </source>
</reference>
<dbReference type="GO" id="GO:0006046">
    <property type="term" value="P:N-acetylglucosamine catabolic process"/>
    <property type="evidence" value="ECO:0007669"/>
    <property type="project" value="UniProtKB-UniRule"/>
</dbReference>
<evidence type="ECO:0000256" key="3">
    <source>
        <dbReference type="ARBA" id="ARBA00023277"/>
    </source>
</evidence>
<sequence>MEIIYASNYEDMSRKAAIAIAQQVIKKPTSVLGFATGSTPLRTYEILIEYHRQGIVDFSCINTFNLDEYIGLSSDHPQSYSFFMLKNLFRQIQLDPSRIHIPLGTALDLSRECADYEEAIQSLGGIDFQLLGLGSNGHIGFNEPGTHLNSITHVVSLSQETIKANSRFFTNLEEVPKKAITMGIKSIMNTRKILLLVSGEKKAEIIRQALSGPISKEIPASVLQLHPNATVVIDQSIL</sequence>
<evidence type="ECO:0000256" key="4">
    <source>
        <dbReference type="HAMAP-Rule" id="MF_01241"/>
    </source>
</evidence>
<dbReference type="EMBL" id="MWBQ01000089">
    <property type="protein sequence ID" value="OQA57544.1"/>
    <property type="molecule type" value="Genomic_DNA"/>
</dbReference>
<comment type="catalytic activity">
    <reaction evidence="1 4">
        <text>alpha-D-glucosamine 6-phosphate + H2O = beta-D-fructose 6-phosphate + NH4(+)</text>
        <dbReference type="Rhea" id="RHEA:12172"/>
        <dbReference type="ChEBI" id="CHEBI:15377"/>
        <dbReference type="ChEBI" id="CHEBI:28938"/>
        <dbReference type="ChEBI" id="CHEBI:57634"/>
        <dbReference type="ChEBI" id="CHEBI:75989"/>
        <dbReference type="EC" id="3.5.99.6"/>
    </reaction>
</comment>
<dbReference type="InterPro" id="IPR004547">
    <property type="entry name" value="Glucosamine6P_isomerase"/>
</dbReference>
<dbReference type="FunFam" id="3.40.50.1360:FF:000003">
    <property type="entry name" value="Glucosamine-6-phosphate deaminase"/>
    <property type="match status" value="1"/>
</dbReference>
<dbReference type="CDD" id="cd01399">
    <property type="entry name" value="GlcN6P_deaminase"/>
    <property type="match status" value="1"/>
</dbReference>
<dbReference type="EC" id="3.5.99.6" evidence="4"/>
<dbReference type="Pfam" id="PF01182">
    <property type="entry name" value="Glucosamine_iso"/>
    <property type="match status" value="1"/>
</dbReference>
<dbReference type="NCBIfam" id="TIGR00502">
    <property type="entry name" value="nagB"/>
    <property type="match status" value="1"/>
</dbReference>
<evidence type="ECO:0000256" key="1">
    <source>
        <dbReference type="ARBA" id="ARBA00000644"/>
    </source>
</evidence>
<comment type="caution">
    <text evidence="6">The sequence shown here is derived from an EMBL/GenBank/DDBJ whole genome shotgun (WGS) entry which is preliminary data.</text>
</comment>
<evidence type="ECO:0000313" key="6">
    <source>
        <dbReference type="EMBL" id="OQA57544.1"/>
    </source>
</evidence>
<feature type="active site" description="For ring-opening step" evidence="4">
    <location>
        <position position="136"/>
    </location>
</feature>
<dbReference type="GO" id="GO:0004342">
    <property type="term" value="F:glucosamine-6-phosphate deaminase activity"/>
    <property type="evidence" value="ECO:0007669"/>
    <property type="project" value="UniProtKB-UniRule"/>
</dbReference>
<feature type="domain" description="Glucosamine/galactosamine-6-phosphate isomerase" evidence="5">
    <location>
        <begin position="17"/>
        <end position="226"/>
    </location>
</feature>
<protein>
    <recommendedName>
        <fullName evidence="4">Glucosamine-6-phosphate deaminase</fullName>
        <ecNumber evidence="4">3.5.99.6</ecNumber>
    </recommendedName>
    <alternativeName>
        <fullName evidence="4">GlcN6P deaminase</fullName>
        <shortName evidence="4">GNPDA</shortName>
    </alternativeName>
    <alternativeName>
        <fullName evidence="4">Glucosamine-6-phosphate isomerase</fullName>
    </alternativeName>
</protein>
<organism evidence="6">
    <name type="scientific">Candidatus Atribacter allofermentans</name>
    <dbReference type="NCBI Taxonomy" id="1852833"/>
    <lineage>
        <taxon>Bacteria</taxon>
        <taxon>Pseudomonadati</taxon>
        <taxon>Atribacterota</taxon>
        <taxon>Atribacteria</taxon>
        <taxon>Atribacterales</taxon>
        <taxon>Atribacteraceae</taxon>
        <taxon>Atribacter</taxon>
    </lineage>
</organism>
<dbReference type="InterPro" id="IPR037171">
    <property type="entry name" value="NagB/RpiA_transferase-like"/>
</dbReference>
<comment type="function">
    <text evidence="4">Catalyzes the reversible isomerization-deamination of glucosamine 6-phosphate (GlcN6P) to form fructose 6-phosphate (Fru6P) and ammonium ion.</text>
</comment>
<keyword evidence="3 4" id="KW-0119">Carbohydrate metabolism</keyword>
<proteinExistence type="inferred from homology"/>
<dbReference type="GO" id="GO:0005737">
    <property type="term" value="C:cytoplasm"/>
    <property type="evidence" value="ECO:0007669"/>
    <property type="project" value="TreeGrafter"/>
</dbReference>
<dbReference type="HAMAP" id="MF_01241">
    <property type="entry name" value="GlcN6P_deamin"/>
    <property type="match status" value="1"/>
</dbReference>
<keyword evidence="2 4" id="KW-0378">Hydrolase</keyword>
<dbReference type="PANTHER" id="PTHR11280">
    <property type="entry name" value="GLUCOSAMINE-6-PHOSPHATE ISOMERASE"/>
    <property type="match status" value="1"/>
</dbReference>
<dbReference type="UniPathway" id="UPA00629">
    <property type="reaction ID" value="UER00684"/>
</dbReference>
<comment type="caution">
    <text evidence="4">Lacks conserved residue(s) required for the propagation of feature annotation.</text>
</comment>
<feature type="active site" description="For ring-opening step" evidence="4">
    <location>
        <position position="143"/>
    </location>
</feature>
<dbReference type="AlphaFoldDB" id="A0A1V5STA1"/>
<feature type="active site" description="Proton acceptor; for ring-opening step" evidence="4">
    <location>
        <position position="138"/>
    </location>
</feature>
<gene>
    <name evidence="6" type="primary">nagB_1</name>
    <name evidence="4" type="synonym">nagB</name>
    <name evidence="6" type="ORF">BWY41_01263</name>
</gene>
<comment type="similarity">
    <text evidence="4">Belongs to the glucosamine/galactosamine-6-phosphate isomerase family. NagB subfamily.</text>
</comment>
<dbReference type="PANTHER" id="PTHR11280:SF5">
    <property type="entry name" value="GLUCOSAMINE-6-PHOSPHATE ISOMERASE"/>
    <property type="match status" value="1"/>
</dbReference>
<dbReference type="GO" id="GO:0006043">
    <property type="term" value="P:glucosamine catabolic process"/>
    <property type="evidence" value="ECO:0007669"/>
    <property type="project" value="TreeGrafter"/>
</dbReference>
<evidence type="ECO:0000259" key="5">
    <source>
        <dbReference type="Pfam" id="PF01182"/>
    </source>
</evidence>
<dbReference type="Proteomes" id="UP000485569">
    <property type="component" value="Unassembled WGS sequence"/>
</dbReference>
<dbReference type="PROSITE" id="PS01161">
    <property type="entry name" value="GLC_GALNAC_ISOMERASE"/>
    <property type="match status" value="1"/>
</dbReference>
<dbReference type="InterPro" id="IPR006148">
    <property type="entry name" value="Glc/Gal-6P_isomerase"/>
</dbReference>
<dbReference type="SUPFAM" id="SSF100950">
    <property type="entry name" value="NagB/RpiA/CoA transferase-like"/>
    <property type="match status" value="1"/>
</dbReference>
<dbReference type="Gene3D" id="3.40.50.1360">
    <property type="match status" value="1"/>
</dbReference>
<evidence type="ECO:0000256" key="2">
    <source>
        <dbReference type="ARBA" id="ARBA00022801"/>
    </source>
</evidence>